<proteinExistence type="predicted"/>
<evidence type="ECO:0000313" key="1">
    <source>
        <dbReference type="EMBL" id="TWU05390.1"/>
    </source>
</evidence>
<keyword evidence="2" id="KW-1185">Reference proteome</keyword>
<organism evidence="1 2">
    <name type="scientific">Allorhodopirellula heiligendammensis</name>
    <dbReference type="NCBI Taxonomy" id="2714739"/>
    <lineage>
        <taxon>Bacteria</taxon>
        <taxon>Pseudomonadati</taxon>
        <taxon>Planctomycetota</taxon>
        <taxon>Planctomycetia</taxon>
        <taxon>Pirellulales</taxon>
        <taxon>Pirellulaceae</taxon>
        <taxon>Allorhodopirellula</taxon>
    </lineage>
</organism>
<name>A0A5C6B0F5_9BACT</name>
<dbReference type="AlphaFoldDB" id="A0A5C6B0F5"/>
<reference evidence="1 2" key="1">
    <citation type="journal article" date="2020" name="Antonie Van Leeuwenhoek">
        <title>Rhodopirellula heiligendammensis sp. nov., Rhodopirellula pilleata sp. nov., and Rhodopirellula solitaria sp. nov. isolated from natural or artificial marine surfaces in Northern Germany and California, USA, and emended description of the genus Rhodopirellula.</title>
        <authorList>
            <person name="Kallscheuer N."/>
            <person name="Wiegand S."/>
            <person name="Jogler M."/>
            <person name="Boedeker C."/>
            <person name="Peeters S.H."/>
            <person name="Rast P."/>
            <person name="Heuer A."/>
            <person name="Jetten M.S.M."/>
            <person name="Rohde M."/>
            <person name="Jogler C."/>
        </authorList>
    </citation>
    <scope>NUCLEOTIDE SEQUENCE [LARGE SCALE GENOMIC DNA]</scope>
    <source>
        <strain evidence="1 2">Poly21</strain>
    </source>
</reference>
<evidence type="ECO:0000313" key="2">
    <source>
        <dbReference type="Proteomes" id="UP000319908"/>
    </source>
</evidence>
<dbReference type="Proteomes" id="UP000319908">
    <property type="component" value="Unassembled WGS sequence"/>
</dbReference>
<gene>
    <name evidence="1" type="ORF">Poly21_57070</name>
</gene>
<accession>A0A5C6B0F5</accession>
<protein>
    <submittedName>
        <fullName evidence="1">Uncharacterized protein</fullName>
    </submittedName>
</protein>
<sequence>MASFILHTCSLSKVAAVDFPDWLLAPNLLPADLHAGKLYLMLRLLASVTNGVGKSFRFKN</sequence>
<comment type="caution">
    <text evidence="1">The sequence shown here is derived from an EMBL/GenBank/DDBJ whole genome shotgun (WGS) entry which is preliminary data.</text>
</comment>
<dbReference type="RefSeq" id="WP_302120758.1">
    <property type="nucleotide sequence ID" value="NZ_SJPU01000018.1"/>
</dbReference>
<dbReference type="EMBL" id="SJPU01000018">
    <property type="protein sequence ID" value="TWU05390.1"/>
    <property type="molecule type" value="Genomic_DNA"/>
</dbReference>